<feature type="region of interest" description="Disordered" evidence="5">
    <location>
        <begin position="480"/>
        <end position="499"/>
    </location>
</feature>
<feature type="transmembrane region" description="Helical" evidence="6">
    <location>
        <begin position="130"/>
        <end position="151"/>
    </location>
</feature>
<reference evidence="8" key="1">
    <citation type="submission" date="2024-01" db="EMBL/GenBank/DDBJ databases">
        <title>Bank of Algae and Cyanobacteria of the Azores (BACA) strain genomes.</title>
        <authorList>
            <person name="Luz R."/>
            <person name="Cordeiro R."/>
            <person name="Fonseca A."/>
            <person name="Goncalves V."/>
        </authorList>
    </citation>
    <scope>NUCLEOTIDE SEQUENCE</scope>
    <source>
        <strain evidence="8">BACA0141</strain>
    </source>
</reference>
<dbReference type="EMBL" id="JAZBJZ010000125">
    <property type="protein sequence ID" value="MEE3719325.1"/>
    <property type="molecule type" value="Genomic_DNA"/>
</dbReference>
<feature type="transmembrane region" description="Helical" evidence="6">
    <location>
        <begin position="184"/>
        <end position="201"/>
    </location>
</feature>
<keyword evidence="8" id="KW-0436">Ligase</keyword>
<keyword evidence="2 6" id="KW-0812">Transmembrane</keyword>
<feature type="transmembrane region" description="Helical" evidence="6">
    <location>
        <begin position="370"/>
        <end position="395"/>
    </location>
</feature>
<dbReference type="PANTHER" id="PTHR37422:SF13">
    <property type="entry name" value="LIPOPOLYSACCHARIDE BIOSYNTHESIS PROTEIN PA4999-RELATED"/>
    <property type="match status" value="1"/>
</dbReference>
<evidence type="ECO:0000313" key="9">
    <source>
        <dbReference type="Proteomes" id="UP001333818"/>
    </source>
</evidence>
<evidence type="ECO:0000256" key="1">
    <source>
        <dbReference type="ARBA" id="ARBA00004141"/>
    </source>
</evidence>
<dbReference type="PANTHER" id="PTHR37422">
    <property type="entry name" value="TEICHURONIC ACID BIOSYNTHESIS PROTEIN TUAE"/>
    <property type="match status" value="1"/>
</dbReference>
<keyword evidence="3 6" id="KW-1133">Transmembrane helix</keyword>
<protein>
    <submittedName>
        <fullName evidence="8">O-antigen ligase family protein</fullName>
    </submittedName>
</protein>
<evidence type="ECO:0000256" key="5">
    <source>
        <dbReference type="SAM" id="MobiDB-lite"/>
    </source>
</evidence>
<dbReference type="AlphaFoldDB" id="A0AAW9Q7X2"/>
<comment type="subcellular location">
    <subcellularLocation>
        <location evidence="1">Membrane</location>
        <topology evidence="1">Multi-pass membrane protein</topology>
    </subcellularLocation>
</comment>
<evidence type="ECO:0000256" key="2">
    <source>
        <dbReference type="ARBA" id="ARBA00022692"/>
    </source>
</evidence>
<sequence length="499" mass="56494">MDLFSRLWQFKGSKWWTRFELTNAPLPDPQLQLAWQSLQWGIVFVSWNIVFAIVPLLMVIGITWYHRFQQIVRTRITQGFGLFILCLLIVSIFALNPLESCLGIFNFIPFIMMFAGTAVLIQKPEQLRRLAWLLVIGAIPAIAIGLGQFYLGWSTYTNFDLSRLVVEGSDTPDRMTATFKHANLFANYLAIVFAIAGGLWLDTHQRYRSLLKPKSSQAIDRSCSQHVDRILKIRSSFLWGILILTTSCLFLSNSRNGWIAAIASALAFASYLGKRGIVAIVTGLTATFVWAAFGPNPIQTWLRWIVPRAIWARLNGEMFPNQVEAEMRTTIWQVAINLTQQRPWTGWGLQSFGKLYEAQTHLWLGHPHNLVLMLTASVGIPIALFFLGLVGWVLAQGVLCLSGRMHPEGNRSNNESSPKSLRLTAPDRLILFTYLTAFGCCMIFQTTDVTIFDPRINFLGWFLLAAILGVVRGTRKEALQTPESNRRSELELTENLDHE</sequence>
<feature type="transmembrane region" description="Helical" evidence="6">
    <location>
        <begin position="236"/>
        <end position="252"/>
    </location>
</feature>
<keyword evidence="9" id="KW-1185">Reference proteome</keyword>
<gene>
    <name evidence="8" type="ORF">V2H45_21510</name>
</gene>
<organism evidence="8 9">
    <name type="scientific">Tumidithrix elongata BACA0141</name>
    <dbReference type="NCBI Taxonomy" id="2716417"/>
    <lineage>
        <taxon>Bacteria</taxon>
        <taxon>Bacillati</taxon>
        <taxon>Cyanobacteriota</taxon>
        <taxon>Cyanophyceae</taxon>
        <taxon>Pseudanabaenales</taxon>
        <taxon>Pseudanabaenaceae</taxon>
        <taxon>Tumidithrix</taxon>
        <taxon>Tumidithrix elongata</taxon>
    </lineage>
</organism>
<proteinExistence type="predicted"/>
<evidence type="ECO:0000256" key="3">
    <source>
        <dbReference type="ARBA" id="ARBA00022989"/>
    </source>
</evidence>
<dbReference type="GO" id="GO:0016020">
    <property type="term" value="C:membrane"/>
    <property type="evidence" value="ECO:0007669"/>
    <property type="project" value="UniProtKB-SubCell"/>
</dbReference>
<evidence type="ECO:0000313" key="8">
    <source>
        <dbReference type="EMBL" id="MEE3719325.1"/>
    </source>
</evidence>
<dbReference type="RefSeq" id="WP_330485762.1">
    <property type="nucleotide sequence ID" value="NZ_JAZBJZ010000125.1"/>
</dbReference>
<keyword evidence="4 6" id="KW-0472">Membrane</keyword>
<feature type="transmembrane region" description="Helical" evidence="6">
    <location>
        <begin position="458"/>
        <end position="474"/>
    </location>
</feature>
<feature type="transmembrane region" description="Helical" evidence="6">
    <location>
        <begin position="76"/>
        <end position="96"/>
    </location>
</feature>
<name>A0AAW9Q7X2_9CYAN</name>
<dbReference type="GO" id="GO:0016874">
    <property type="term" value="F:ligase activity"/>
    <property type="evidence" value="ECO:0007669"/>
    <property type="project" value="UniProtKB-KW"/>
</dbReference>
<feature type="transmembrane region" description="Helical" evidence="6">
    <location>
        <begin position="429"/>
        <end position="446"/>
    </location>
</feature>
<evidence type="ECO:0000259" key="7">
    <source>
        <dbReference type="Pfam" id="PF04932"/>
    </source>
</evidence>
<feature type="transmembrane region" description="Helical" evidence="6">
    <location>
        <begin position="102"/>
        <end position="121"/>
    </location>
</feature>
<dbReference type="InterPro" id="IPR051533">
    <property type="entry name" value="WaaL-like"/>
</dbReference>
<dbReference type="Proteomes" id="UP001333818">
    <property type="component" value="Unassembled WGS sequence"/>
</dbReference>
<feature type="domain" description="O-antigen ligase-related" evidence="7">
    <location>
        <begin position="241"/>
        <end position="387"/>
    </location>
</feature>
<evidence type="ECO:0000256" key="6">
    <source>
        <dbReference type="SAM" id="Phobius"/>
    </source>
</evidence>
<feature type="transmembrane region" description="Helical" evidence="6">
    <location>
        <begin position="278"/>
        <end position="298"/>
    </location>
</feature>
<evidence type="ECO:0000256" key="4">
    <source>
        <dbReference type="ARBA" id="ARBA00023136"/>
    </source>
</evidence>
<dbReference type="Pfam" id="PF04932">
    <property type="entry name" value="Wzy_C"/>
    <property type="match status" value="1"/>
</dbReference>
<comment type="caution">
    <text evidence="8">The sequence shown here is derived from an EMBL/GenBank/DDBJ whole genome shotgun (WGS) entry which is preliminary data.</text>
</comment>
<dbReference type="InterPro" id="IPR007016">
    <property type="entry name" value="O-antigen_ligase-rel_domated"/>
</dbReference>
<feature type="transmembrane region" description="Helical" evidence="6">
    <location>
        <begin position="38"/>
        <end position="64"/>
    </location>
</feature>
<accession>A0AAW9Q7X2</accession>